<dbReference type="Proteomes" id="UP000578449">
    <property type="component" value="Unassembled WGS sequence"/>
</dbReference>
<evidence type="ECO:0000256" key="5">
    <source>
        <dbReference type="SAM" id="MobiDB-lite"/>
    </source>
</evidence>
<evidence type="ECO:0000256" key="4">
    <source>
        <dbReference type="ARBA" id="ARBA00023136"/>
    </source>
</evidence>
<evidence type="ECO:0000256" key="3">
    <source>
        <dbReference type="ARBA" id="ARBA00022989"/>
    </source>
</evidence>
<feature type="compositionally biased region" description="Low complexity" evidence="5">
    <location>
        <begin position="127"/>
        <end position="137"/>
    </location>
</feature>
<organism evidence="8 9">
    <name type="scientific">Thermocatellispora tengchongensis</name>
    <dbReference type="NCBI Taxonomy" id="1073253"/>
    <lineage>
        <taxon>Bacteria</taxon>
        <taxon>Bacillati</taxon>
        <taxon>Actinomycetota</taxon>
        <taxon>Actinomycetes</taxon>
        <taxon>Streptosporangiales</taxon>
        <taxon>Streptosporangiaceae</taxon>
        <taxon>Thermocatellispora</taxon>
    </lineage>
</organism>
<feature type="region of interest" description="Disordered" evidence="5">
    <location>
        <begin position="106"/>
        <end position="162"/>
    </location>
</feature>
<dbReference type="SUPFAM" id="SSF90123">
    <property type="entry name" value="ABC transporter transmembrane region"/>
    <property type="match status" value="1"/>
</dbReference>
<comment type="caution">
    <text evidence="8">The sequence shown here is derived from an EMBL/GenBank/DDBJ whole genome shotgun (WGS) entry which is preliminary data.</text>
</comment>
<evidence type="ECO:0000313" key="9">
    <source>
        <dbReference type="Proteomes" id="UP000578449"/>
    </source>
</evidence>
<dbReference type="AlphaFoldDB" id="A0A840PH66"/>
<keyword evidence="4 6" id="KW-0472">Membrane</keyword>
<protein>
    <submittedName>
        <fullName evidence="8">ABC-type multidrug transport system fused ATPase/permease subunit</fullName>
    </submittedName>
</protein>
<feature type="domain" description="ABC transmembrane type-1" evidence="7">
    <location>
        <begin position="24"/>
        <end position="111"/>
    </location>
</feature>
<evidence type="ECO:0000259" key="7">
    <source>
        <dbReference type="PROSITE" id="PS50929"/>
    </source>
</evidence>
<name>A0A840PH66_9ACTN</name>
<feature type="transmembrane region" description="Helical" evidence="6">
    <location>
        <begin position="20"/>
        <end position="39"/>
    </location>
</feature>
<evidence type="ECO:0000256" key="6">
    <source>
        <dbReference type="SAM" id="Phobius"/>
    </source>
</evidence>
<dbReference type="PROSITE" id="PS50929">
    <property type="entry name" value="ABC_TM1F"/>
    <property type="match status" value="1"/>
</dbReference>
<keyword evidence="2 6" id="KW-0812">Transmembrane</keyword>
<accession>A0A840PH66</accession>
<dbReference type="EMBL" id="JACHGN010000017">
    <property type="protein sequence ID" value="MBB5137273.1"/>
    <property type="molecule type" value="Genomic_DNA"/>
</dbReference>
<evidence type="ECO:0000313" key="8">
    <source>
        <dbReference type="EMBL" id="MBB5137273.1"/>
    </source>
</evidence>
<dbReference type="Gene3D" id="1.20.1560.10">
    <property type="entry name" value="ABC transporter type 1, transmembrane domain"/>
    <property type="match status" value="1"/>
</dbReference>
<dbReference type="InterPro" id="IPR036640">
    <property type="entry name" value="ABC1_TM_sf"/>
</dbReference>
<dbReference type="GO" id="GO:0140359">
    <property type="term" value="F:ABC-type transporter activity"/>
    <property type="evidence" value="ECO:0007669"/>
    <property type="project" value="InterPro"/>
</dbReference>
<feature type="compositionally biased region" description="Polar residues" evidence="5">
    <location>
        <begin position="108"/>
        <end position="118"/>
    </location>
</feature>
<keyword evidence="9" id="KW-1185">Reference proteome</keyword>
<dbReference type="GO" id="GO:0005524">
    <property type="term" value="F:ATP binding"/>
    <property type="evidence" value="ECO:0007669"/>
    <property type="project" value="InterPro"/>
</dbReference>
<sequence>MRTILHVMRLAPGGTTIDTVCGPIAVGVSLLLPALAARAMEGILAGDDLTWPMAALTGLLVLSALTGVVSGLTAVRILARVSRALRHQLLRAVLASGVAVRRRHTAGDLTTSGNSASSPRCWPTPKPAGGASGPPSSTHAQRSEQPQLEGDTKWQVTRGRTR</sequence>
<feature type="transmembrane region" description="Helical" evidence="6">
    <location>
        <begin position="51"/>
        <end position="79"/>
    </location>
</feature>
<gene>
    <name evidence="8" type="ORF">HNP84_007025</name>
</gene>
<reference evidence="8 9" key="1">
    <citation type="submission" date="2020-08" db="EMBL/GenBank/DDBJ databases">
        <title>Genomic Encyclopedia of Type Strains, Phase IV (KMG-IV): sequencing the most valuable type-strain genomes for metagenomic binning, comparative biology and taxonomic classification.</title>
        <authorList>
            <person name="Goeker M."/>
        </authorList>
    </citation>
    <scope>NUCLEOTIDE SEQUENCE [LARGE SCALE GENOMIC DNA]</scope>
    <source>
        <strain evidence="8 9">DSM 45615</strain>
    </source>
</reference>
<keyword evidence="3 6" id="KW-1133">Transmembrane helix</keyword>
<dbReference type="RefSeq" id="WP_185054202.1">
    <property type="nucleotide sequence ID" value="NZ_BAABIX010000012.1"/>
</dbReference>
<dbReference type="GO" id="GO:0005886">
    <property type="term" value="C:plasma membrane"/>
    <property type="evidence" value="ECO:0007669"/>
    <property type="project" value="UniProtKB-SubCell"/>
</dbReference>
<proteinExistence type="predicted"/>
<evidence type="ECO:0000256" key="1">
    <source>
        <dbReference type="ARBA" id="ARBA00004651"/>
    </source>
</evidence>
<dbReference type="InterPro" id="IPR011527">
    <property type="entry name" value="ABC1_TM_dom"/>
</dbReference>
<evidence type="ECO:0000256" key="2">
    <source>
        <dbReference type="ARBA" id="ARBA00022692"/>
    </source>
</evidence>
<comment type="subcellular location">
    <subcellularLocation>
        <location evidence="1">Cell membrane</location>
        <topology evidence="1">Multi-pass membrane protein</topology>
    </subcellularLocation>
</comment>